<dbReference type="InterPro" id="IPR031330">
    <property type="entry name" value="Gly_Hdrlase_35_cat"/>
</dbReference>
<name>A0A1Q3BHY1_CEPFO</name>
<dbReference type="EC" id="3.2.1.23" evidence="3"/>
<dbReference type="InterPro" id="IPR041392">
    <property type="entry name" value="GHD"/>
</dbReference>
<dbReference type="InParanoid" id="A0A1Q3BHY1"/>
<evidence type="ECO:0000256" key="6">
    <source>
        <dbReference type="ARBA" id="ARBA00023295"/>
    </source>
</evidence>
<dbReference type="Gene3D" id="3.20.20.80">
    <property type="entry name" value="Glycosidases"/>
    <property type="match status" value="1"/>
</dbReference>
<evidence type="ECO:0000259" key="7">
    <source>
        <dbReference type="Pfam" id="PF01301"/>
    </source>
</evidence>
<evidence type="ECO:0000313" key="9">
    <source>
        <dbReference type="EMBL" id="GAV67484.1"/>
    </source>
</evidence>
<dbReference type="Pfam" id="PF01301">
    <property type="entry name" value="Glyco_hydro_35"/>
    <property type="match status" value="1"/>
</dbReference>
<keyword evidence="5" id="KW-0378">Hydrolase</keyword>
<dbReference type="PANTHER" id="PTHR23421">
    <property type="entry name" value="BETA-GALACTOSIDASE RELATED"/>
    <property type="match status" value="1"/>
</dbReference>
<feature type="non-terminal residue" evidence="9">
    <location>
        <position position="296"/>
    </location>
</feature>
<dbReference type="Proteomes" id="UP000187406">
    <property type="component" value="Unassembled WGS sequence"/>
</dbReference>
<dbReference type="Gene3D" id="2.60.120.260">
    <property type="entry name" value="Galactose-binding domain-like"/>
    <property type="match status" value="1"/>
</dbReference>
<dbReference type="FunFam" id="2.60.120.260:FF:000142">
    <property type="entry name" value="Beta-galactosidase"/>
    <property type="match status" value="1"/>
</dbReference>
<dbReference type="GO" id="GO:0004565">
    <property type="term" value="F:beta-galactosidase activity"/>
    <property type="evidence" value="ECO:0007669"/>
    <property type="project" value="UniProtKB-EC"/>
</dbReference>
<organism evidence="9 10">
    <name type="scientific">Cephalotus follicularis</name>
    <name type="common">Albany pitcher plant</name>
    <dbReference type="NCBI Taxonomy" id="3775"/>
    <lineage>
        <taxon>Eukaryota</taxon>
        <taxon>Viridiplantae</taxon>
        <taxon>Streptophyta</taxon>
        <taxon>Embryophyta</taxon>
        <taxon>Tracheophyta</taxon>
        <taxon>Spermatophyta</taxon>
        <taxon>Magnoliopsida</taxon>
        <taxon>eudicotyledons</taxon>
        <taxon>Gunneridae</taxon>
        <taxon>Pentapetalae</taxon>
        <taxon>rosids</taxon>
        <taxon>fabids</taxon>
        <taxon>Oxalidales</taxon>
        <taxon>Cephalotaceae</taxon>
        <taxon>Cephalotus</taxon>
    </lineage>
</organism>
<accession>A0A1Q3BHY1</accession>
<feature type="domain" description="Glycoside hydrolase 35 catalytic" evidence="7">
    <location>
        <begin position="2"/>
        <end position="159"/>
    </location>
</feature>
<evidence type="ECO:0000313" key="10">
    <source>
        <dbReference type="Proteomes" id="UP000187406"/>
    </source>
</evidence>
<proteinExistence type="inferred from homology"/>
<evidence type="ECO:0000256" key="5">
    <source>
        <dbReference type="ARBA" id="ARBA00022801"/>
    </source>
</evidence>
<dbReference type="AlphaFoldDB" id="A0A1Q3BHY1"/>
<comment type="caution">
    <text evidence="9">The sequence shown here is derived from an EMBL/GenBank/DDBJ whole genome shotgun (WGS) entry which is preliminary data.</text>
</comment>
<dbReference type="OrthoDB" id="1731892at2759"/>
<comment type="similarity">
    <text evidence="2">Belongs to the glycosyl hydrolase 35 family.</text>
</comment>
<gene>
    <name evidence="9" type="ORF">CFOL_v3_10989</name>
</gene>
<sequence length="296" mass="33502">MHIENEYGVQSKLFGVAGYNYMSWAANMVVKMDTGVPWVMCKEDDAPNPVINTCNGFYCDAFTPNKPYKPNIWTEASGFTEFGGPIHQRPVQDVAYAVARFIQRGESFINYYMYHGGTNFGRSAGGHFITTSYDYDAPIDEYGLNRQPKYGHLNELYKAIKMCERALVSADPIVTSLGSLQQAYVYTSKTGDCASFLSNYDTKSIARVLFNNMHYNLPPWSISILPDCRNVVFNTANVGVQTSQLEMLPTYTVMLLWESYDENISSLDDNLTLTSNGLLEQINVTRDMSDYLWYIT</sequence>
<reference evidence="10" key="1">
    <citation type="submission" date="2016-04" db="EMBL/GenBank/DDBJ databases">
        <title>Cephalotus genome sequencing.</title>
        <authorList>
            <person name="Fukushima K."/>
            <person name="Hasebe M."/>
            <person name="Fang X."/>
        </authorList>
    </citation>
    <scope>NUCLEOTIDE SEQUENCE [LARGE SCALE GENOMIC DNA]</scope>
    <source>
        <strain evidence="10">cv. St1</strain>
    </source>
</reference>
<dbReference type="Pfam" id="PF17834">
    <property type="entry name" value="GHD"/>
    <property type="match status" value="1"/>
</dbReference>
<evidence type="ECO:0000256" key="1">
    <source>
        <dbReference type="ARBA" id="ARBA00001412"/>
    </source>
</evidence>
<comment type="catalytic activity">
    <reaction evidence="1">
        <text>Hydrolysis of terminal non-reducing beta-D-galactose residues in beta-D-galactosides.</text>
        <dbReference type="EC" id="3.2.1.23"/>
    </reaction>
</comment>
<keyword evidence="6" id="KW-0326">Glycosidase</keyword>
<dbReference type="EMBL" id="BDDD01000557">
    <property type="protein sequence ID" value="GAV67484.1"/>
    <property type="molecule type" value="Genomic_DNA"/>
</dbReference>
<evidence type="ECO:0000259" key="8">
    <source>
        <dbReference type="Pfam" id="PF17834"/>
    </source>
</evidence>
<dbReference type="InterPro" id="IPR001944">
    <property type="entry name" value="Glycoside_Hdrlase_35"/>
</dbReference>
<dbReference type="InterPro" id="IPR017853">
    <property type="entry name" value="GH"/>
</dbReference>
<evidence type="ECO:0000256" key="3">
    <source>
        <dbReference type="ARBA" id="ARBA00012756"/>
    </source>
</evidence>
<evidence type="ECO:0000256" key="4">
    <source>
        <dbReference type="ARBA" id="ARBA00022729"/>
    </source>
</evidence>
<keyword evidence="10" id="KW-1185">Reference proteome</keyword>
<dbReference type="PRINTS" id="PR00742">
    <property type="entry name" value="GLHYDRLASE35"/>
</dbReference>
<feature type="domain" description="Beta-galactosidase beta-sandwich" evidence="8">
    <location>
        <begin position="182"/>
        <end position="238"/>
    </location>
</feature>
<protein>
    <recommendedName>
        <fullName evidence="3">beta-galactosidase</fullName>
        <ecNumber evidence="3">3.2.1.23</ecNumber>
    </recommendedName>
</protein>
<dbReference type="SUPFAM" id="SSF51445">
    <property type="entry name" value="(Trans)glycosidases"/>
    <property type="match status" value="1"/>
</dbReference>
<evidence type="ECO:0000256" key="2">
    <source>
        <dbReference type="ARBA" id="ARBA00009809"/>
    </source>
</evidence>
<dbReference type="GO" id="GO:0005975">
    <property type="term" value="P:carbohydrate metabolic process"/>
    <property type="evidence" value="ECO:0007669"/>
    <property type="project" value="InterPro"/>
</dbReference>
<keyword evidence="4" id="KW-0732">Signal</keyword>